<reference evidence="3" key="2">
    <citation type="submission" date="2021-08" db="EMBL/GenBank/DDBJ databases">
        <authorList>
            <person name="Nwanade C."/>
            <person name="Wang M."/>
            <person name="Masoudi A."/>
            <person name="Yu Z."/>
            <person name="Liu J."/>
        </authorList>
    </citation>
    <scope>NUCLEOTIDE SEQUENCE</scope>
    <source>
        <strain evidence="3">S166</strain>
        <plasmid evidence="3">unnamed2</plasmid>
    </source>
</reference>
<dbReference type="NCBIfam" id="TIGR03357">
    <property type="entry name" value="VI_zyme"/>
    <property type="match status" value="1"/>
</dbReference>
<gene>
    <name evidence="3" type="primary">tssE</name>
    <name evidence="3" type="ORF">K3718_19595</name>
    <name evidence="2" type="ORF">PHA8399_00553</name>
</gene>
<feature type="domain" description="IraD/Gp25-like" evidence="1">
    <location>
        <begin position="39"/>
        <end position="141"/>
    </location>
</feature>
<dbReference type="AlphaFoldDB" id="A0A0P1H6A3"/>
<keyword evidence="3" id="KW-0614">Plasmid</keyword>
<dbReference type="PANTHER" id="PTHR38595">
    <property type="entry name" value="CYTOPLASMIC PROTEIN-RELATED"/>
    <property type="match status" value="1"/>
</dbReference>
<dbReference type="Gene3D" id="3.10.450.40">
    <property type="match status" value="1"/>
</dbReference>
<protein>
    <submittedName>
        <fullName evidence="2">Baseplate wedge subunit</fullName>
    </submittedName>
    <submittedName>
        <fullName evidence="3">Type VI secretion system baseplate subunit TssE</fullName>
    </submittedName>
</protein>
<evidence type="ECO:0000313" key="3">
    <source>
        <dbReference type="EMBL" id="UWQ43690.1"/>
    </source>
</evidence>
<dbReference type="STRING" id="1396826.PHA8399_00553"/>
<dbReference type="SUPFAM" id="SSF160719">
    <property type="entry name" value="gpW/gp25-like"/>
    <property type="match status" value="1"/>
</dbReference>
<organism evidence="2 4">
    <name type="scientific">Leisingera aquaemixtae</name>
    <dbReference type="NCBI Taxonomy" id="1396826"/>
    <lineage>
        <taxon>Bacteria</taxon>
        <taxon>Pseudomonadati</taxon>
        <taxon>Pseudomonadota</taxon>
        <taxon>Alphaproteobacteria</taxon>
        <taxon>Rhodobacterales</taxon>
        <taxon>Roseobacteraceae</taxon>
        <taxon>Leisingera</taxon>
    </lineage>
</organism>
<dbReference type="EMBL" id="CP081053">
    <property type="protein sequence ID" value="UWQ43690.1"/>
    <property type="molecule type" value="Genomic_DNA"/>
</dbReference>
<dbReference type="InterPro" id="IPR053176">
    <property type="entry name" value="T6SS_TssE1-like"/>
</dbReference>
<dbReference type="PANTHER" id="PTHR38595:SF1">
    <property type="entry name" value="TYPE VI SECRETION SYSTEM COMPONENT TSSE1"/>
    <property type="match status" value="1"/>
</dbReference>
<dbReference type="Pfam" id="PF04965">
    <property type="entry name" value="GPW_gp25"/>
    <property type="match status" value="1"/>
</dbReference>
<evidence type="ECO:0000313" key="2">
    <source>
        <dbReference type="EMBL" id="CUH98439.1"/>
    </source>
</evidence>
<keyword evidence="5" id="KW-1185">Reference proteome</keyword>
<reference evidence="2 4" key="1">
    <citation type="submission" date="2015-09" db="EMBL/GenBank/DDBJ databases">
        <authorList>
            <consortium name="Swine Surveillance"/>
        </authorList>
    </citation>
    <scope>NUCLEOTIDE SEQUENCE [LARGE SCALE GENOMIC DNA]</scope>
    <source>
        <strain evidence="2 4">CECT 8399</strain>
    </source>
</reference>
<evidence type="ECO:0000313" key="5">
    <source>
        <dbReference type="Proteomes" id="UP001058514"/>
    </source>
</evidence>
<dbReference type="Proteomes" id="UP000051326">
    <property type="component" value="Unassembled WGS sequence"/>
</dbReference>
<dbReference type="RefSeq" id="WP_058284677.1">
    <property type="nucleotide sequence ID" value="NZ_CP081033.1"/>
</dbReference>
<evidence type="ECO:0000259" key="1">
    <source>
        <dbReference type="Pfam" id="PF04965"/>
    </source>
</evidence>
<name>A0A0P1H6A3_9RHOB</name>
<sequence>MADKTLAERLQPSLLDRLTDNAPGDQKETRESRVIDLVRLREIIQRDLSWLLNTQNVESHFDAEKYPSVSASVLNYGLVEVAGEASTSEKAEAIRRSIKKAIATYEPRIIDGSVDVRLQEGTDATEMTVGLEIRADMWAQPMPLELYLRSKVDLTTGEVEMERAL</sequence>
<accession>A0A0P1H6A3</accession>
<dbReference type="InterPro" id="IPR017737">
    <property type="entry name" value="TssE1-like"/>
</dbReference>
<dbReference type="Proteomes" id="UP001058514">
    <property type="component" value="Plasmid unnamed2"/>
</dbReference>
<proteinExistence type="predicted"/>
<evidence type="ECO:0000313" key="4">
    <source>
        <dbReference type="Proteomes" id="UP000051326"/>
    </source>
</evidence>
<geneLocation type="plasmid" evidence="3 5">
    <name>unnamed2</name>
</geneLocation>
<dbReference type="EMBL" id="CYSR01000007">
    <property type="protein sequence ID" value="CUH98439.1"/>
    <property type="molecule type" value="Genomic_DNA"/>
</dbReference>
<dbReference type="InterPro" id="IPR007048">
    <property type="entry name" value="IraD/Gp25-like"/>
</dbReference>